<evidence type="ECO:0000313" key="7">
    <source>
        <dbReference type="EMBL" id="KAJ0392992.1"/>
    </source>
</evidence>
<dbReference type="GO" id="GO:0005576">
    <property type="term" value="C:extracellular region"/>
    <property type="evidence" value="ECO:0007669"/>
    <property type="project" value="UniProtKB-SubCell"/>
</dbReference>
<dbReference type="AlphaFoldDB" id="A0AAD5LTG3"/>
<dbReference type="Proteomes" id="UP001209570">
    <property type="component" value="Unassembled WGS sequence"/>
</dbReference>
<evidence type="ECO:0000256" key="1">
    <source>
        <dbReference type="ARBA" id="ARBA00004613"/>
    </source>
</evidence>
<dbReference type="GO" id="GO:0052040">
    <property type="term" value="P:symbiont-mediated perturbation of host programmed cell death"/>
    <property type="evidence" value="ECO:0007669"/>
    <property type="project" value="UniProtKB-KW"/>
</dbReference>
<dbReference type="EMBL" id="JAKCXM010000544">
    <property type="protein sequence ID" value="KAJ0392992.1"/>
    <property type="molecule type" value="Genomic_DNA"/>
</dbReference>
<organism evidence="7 8">
    <name type="scientific">Pythium insidiosum</name>
    <name type="common">Pythiosis disease agent</name>
    <dbReference type="NCBI Taxonomy" id="114742"/>
    <lineage>
        <taxon>Eukaryota</taxon>
        <taxon>Sar</taxon>
        <taxon>Stramenopiles</taxon>
        <taxon>Oomycota</taxon>
        <taxon>Peronosporomycetes</taxon>
        <taxon>Pythiales</taxon>
        <taxon>Pythiaceae</taxon>
        <taxon>Pythium</taxon>
    </lineage>
</organism>
<evidence type="ECO:0000256" key="3">
    <source>
        <dbReference type="ARBA" id="ARBA00022525"/>
    </source>
</evidence>
<evidence type="ECO:0000256" key="5">
    <source>
        <dbReference type="ARBA" id="ARBA00023157"/>
    </source>
</evidence>
<evidence type="ECO:0000259" key="6">
    <source>
        <dbReference type="Pfam" id="PF14295"/>
    </source>
</evidence>
<accession>A0AAD5LTG3</accession>
<dbReference type="Pfam" id="PF00964">
    <property type="entry name" value="Elicitin"/>
    <property type="match status" value="1"/>
</dbReference>
<dbReference type="SUPFAM" id="SSF48647">
    <property type="entry name" value="Fungal elicitin"/>
    <property type="match status" value="1"/>
</dbReference>
<keyword evidence="4" id="KW-0928">Hypersensitive response elicitation</keyword>
<dbReference type="Gene3D" id="3.50.4.10">
    <property type="entry name" value="Hepatocyte Growth Factor"/>
    <property type="match status" value="1"/>
</dbReference>
<dbReference type="InterPro" id="IPR003609">
    <property type="entry name" value="Pan_app"/>
</dbReference>
<evidence type="ECO:0000256" key="4">
    <source>
        <dbReference type="ARBA" id="ARBA00022978"/>
    </source>
</evidence>
<dbReference type="Pfam" id="PF14295">
    <property type="entry name" value="PAN_4"/>
    <property type="match status" value="1"/>
</dbReference>
<comment type="caution">
    <text evidence="7">The sequence shown here is derived from an EMBL/GenBank/DDBJ whole genome shotgun (WGS) entry which is preliminary data.</text>
</comment>
<feature type="domain" description="Apple" evidence="6">
    <location>
        <begin position="446"/>
        <end position="489"/>
    </location>
</feature>
<reference evidence="7" key="1">
    <citation type="submission" date="2021-12" db="EMBL/GenBank/DDBJ databases">
        <title>Prjna785345.</title>
        <authorList>
            <person name="Rujirawat T."/>
            <person name="Krajaejun T."/>
        </authorList>
    </citation>
    <scope>NUCLEOTIDE SEQUENCE</scope>
    <source>
        <strain evidence="7">Pi057C3</strain>
    </source>
</reference>
<keyword evidence="5" id="KW-1015">Disulfide bond</keyword>
<keyword evidence="3" id="KW-0964">Secreted</keyword>
<keyword evidence="8" id="KW-1185">Reference proteome</keyword>
<dbReference type="InterPro" id="IPR002200">
    <property type="entry name" value="Elicitin"/>
</dbReference>
<name>A0AAD5LTG3_PYTIN</name>
<sequence>MMNSTAVCPFATKAMFAYMHPIEHIAMSRHCNVSIHSPEVKRLSDEEKKTYCECHPYVRVAFENFDLPTCKTSSGVSYTTMTLRFMKFALTSSAVYALLVATALHGMNGEKVIRVGTLCDMTKLEPILNGDDMKQCTSDSDFVIPKIAAYDRGYERVPEKVCTSAACGKVITAIKALGLSECDLAKEVSSGNTIEVTLFNRHVDPVVTLCGSDSSSFGARPNPDPDAMDDSKPCTQNGIASYFWDQRSTLEECVGTKLTSLVASDSSSSRAVDVVEEYTVCPACAKIKAAIETSKIKIPTCQLTGRGTCFSKHLEYAFSYCEALVDLNNGKTPAEVLSQKVMNSSVTCRFGSRPMNAYLSPVENELFASEKCSALLYNPTKKLSDDAKKTWIKMTGFSIIAILLTLLSFGDGSMLRQESKRQLETMKYMEAMLSPPRPACYIENGFDYVGNDIGNFPARVDKCCDECAQFSGCNAWSWSNYNGGTCWFKSARGDIVVNKDVKSSLLFRGGYQLCQKIYDTDFVDNDIGNQPSASADGCCDICHDQAIYKPGVISAQAYPSRPDPHRCL</sequence>
<dbReference type="InterPro" id="IPR036470">
    <property type="entry name" value="Elicitin_sf"/>
</dbReference>
<proteinExistence type="inferred from homology"/>
<comment type="similarity">
    <text evidence="2">Belongs to the elicitin family.</text>
</comment>
<evidence type="ECO:0000313" key="8">
    <source>
        <dbReference type="Proteomes" id="UP001209570"/>
    </source>
</evidence>
<comment type="subcellular location">
    <subcellularLocation>
        <location evidence="1">Secreted</location>
    </subcellularLocation>
</comment>
<dbReference type="Gene3D" id="1.10.239.10">
    <property type="entry name" value="Elicitin domain"/>
    <property type="match status" value="1"/>
</dbReference>
<evidence type="ECO:0000256" key="2">
    <source>
        <dbReference type="ARBA" id="ARBA00009544"/>
    </source>
</evidence>
<gene>
    <name evidence="7" type="ORF">P43SY_001041</name>
</gene>
<protein>
    <recommendedName>
        <fullName evidence="6">Apple domain-containing protein</fullName>
    </recommendedName>
</protein>